<dbReference type="InterPro" id="IPR036291">
    <property type="entry name" value="NAD(P)-bd_dom_sf"/>
</dbReference>
<dbReference type="Pfam" id="PF00106">
    <property type="entry name" value="adh_short"/>
    <property type="match status" value="1"/>
</dbReference>
<evidence type="ECO:0000313" key="1">
    <source>
        <dbReference type="EMBL" id="KRL53639.1"/>
    </source>
</evidence>
<dbReference type="PANTHER" id="PTHR43431">
    <property type="entry name" value="OXIDOREDUCTASE, SHORT CHAIN DEHYDROGENASE/REDUCTASE FAMILY (AFU_ORTHOLOGUE AFUA_5G14000)"/>
    <property type="match status" value="1"/>
</dbReference>
<gene>
    <name evidence="1" type="ORF">FD35_GL001005</name>
</gene>
<dbReference type="Proteomes" id="UP000051999">
    <property type="component" value="Unassembled WGS sequence"/>
</dbReference>
<accession>A0A0R1R9K6</accession>
<dbReference type="PATRIC" id="fig|1114972.6.peg.1016"/>
<dbReference type="Gene3D" id="3.40.50.720">
    <property type="entry name" value="NAD(P)-binding Rossmann-like Domain"/>
    <property type="match status" value="1"/>
</dbReference>
<proteinExistence type="predicted"/>
<evidence type="ECO:0000313" key="2">
    <source>
        <dbReference type="Proteomes" id="UP000051999"/>
    </source>
</evidence>
<comment type="caution">
    <text evidence="1">The sequence shown here is derived from an EMBL/GenBank/DDBJ whole genome shotgun (WGS) entry which is preliminary data.</text>
</comment>
<protein>
    <submittedName>
        <fullName evidence="1">Uncharacterized protein</fullName>
    </submittedName>
</protein>
<dbReference type="OrthoDB" id="9799818at2"/>
<dbReference type="InterPro" id="IPR002347">
    <property type="entry name" value="SDR_fam"/>
</dbReference>
<organism evidence="1 2">
    <name type="scientific">Furfurilactobacillus rossiae DSM 15814</name>
    <dbReference type="NCBI Taxonomy" id="1114972"/>
    <lineage>
        <taxon>Bacteria</taxon>
        <taxon>Bacillati</taxon>
        <taxon>Bacillota</taxon>
        <taxon>Bacilli</taxon>
        <taxon>Lactobacillales</taxon>
        <taxon>Lactobacillaceae</taxon>
        <taxon>Furfurilactobacillus</taxon>
    </lineage>
</organism>
<keyword evidence="2" id="KW-1185">Reference proteome</keyword>
<dbReference type="PANTHER" id="PTHR43431:SF1">
    <property type="entry name" value="OS08G0476300 PROTEIN"/>
    <property type="match status" value="1"/>
</dbReference>
<dbReference type="RefSeq" id="WP_017260740.1">
    <property type="nucleotide sequence ID" value="NZ_AUAW01000019.1"/>
</dbReference>
<dbReference type="EMBL" id="AZFF01000017">
    <property type="protein sequence ID" value="KRL53639.1"/>
    <property type="molecule type" value="Genomic_DNA"/>
</dbReference>
<dbReference type="SUPFAM" id="SSF51735">
    <property type="entry name" value="NAD(P)-binding Rossmann-fold domains"/>
    <property type="match status" value="1"/>
</dbReference>
<reference evidence="1 2" key="1">
    <citation type="journal article" date="2015" name="Genome Announc.">
        <title>Expanding the biotechnology potential of lactobacilli through comparative genomics of 213 strains and associated genera.</title>
        <authorList>
            <person name="Sun Z."/>
            <person name="Harris H.M."/>
            <person name="McCann A."/>
            <person name="Guo C."/>
            <person name="Argimon S."/>
            <person name="Zhang W."/>
            <person name="Yang X."/>
            <person name="Jeffery I.B."/>
            <person name="Cooney J.C."/>
            <person name="Kagawa T.F."/>
            <person name="Liu W."/>
            <person name="Song Y."/>
            <person name="Salvetti E."/>
            <person name="Wrobel A."/>
            <person name="Rasinkangas P."/>
            <person name="Parkhill J."/>
            <person name="Rea M.C."/>
            <person name="O'Sullivan O."/>
            <person name="Ritari J."/>
            <person name="Douillard F.P."/>
            <person name="Paul Ross R."/>
            <person name="Yang R."/>
            <person name="Briner A.E."/>
            <person name="Felis G.E."/>
            <person name="de Vos W.M."/>
            <person name="Barrangou R."/>
            <person name="Klaenhammer T.R."/>
            <person name="Caufield P.W."/>
            <person name="Cui Y."/>
            <person name="Zhang H."/>
            <person name="O'Toole P.W."/>
        </authorList>
    </citation>
    <scope>NUCLEOTIDE SEQUENCE [LARGE SCALE GENOMIC DNA]</scope>
    <source>
        <strain evidence="1 2">DSM 15814</strain>
    </source>
</reference>
<name>A0A0R1R9K6_9LACO</name>
<dbReference type="AlphaFoldDB" id="A0A0R1R9K6"/>
<dbReference type="eggNOG" id="COG0300">
    <property type="taxonomic scope" value="Bacteria"/>
</dbReference>
<dbReference type="STRING" id="1114972.FD35_GL001005"/>
<sequence>MTQPVVAIVGVGKTGLAQAQAALFGRQGFQIVLLSRDENILKQTADDLQHQQINATIFPVDLTKADTIDEAFDQVKQLGQLTAVIFNATFRPGIKPRALTAETAETGMLIGAVAPVAVAHAAIPALLESSQPTALLFTNSIAATKPSTGAPLQSMEKAAMKNFVLALNQDLAKTNIFAGQVTINTYVREGHRENQDPVNIAKAYYKLFTEREPVDLAYHDLIKEDY</sequence>